<dbReference type="PANTHER" id="PTHR37012:SF2">
    <property type="entry name" value="BZIP DOMAIN-CONTAINING PROTEIN-RELATED"/>
    <property type="match status" value="1"/>
</dbReference>
<dbReference type="InterPro" id="IPR046347">
    <property type="entry name" value="bZIP_sf"/>
</dbReference>
<dbReference type="InParanoid" id="K1XMN7"/>
<evidence type="ECO:0000313" key="2">
    <source>
        <dbReference type="EMBL" id="EKD21793.1"/>
    </source>
</evidence>
<evidence type="ECO:0000313" key="3">
    <source>
        <dbReference type="Proteomes" id="UP000006753"/>
    </source>
</evidence>
<accession>K1XMN7</accession>
<name>K1XMN7_MARBU</name>
<dbReference type="GO" id="GO:0003700">
    <property type="term" value="F:DNA-binding transcription factor activity"/>
    <property type="evidence" value="ECO:0007669"/>
    <property type="project" value="InterPro"/>
</dbReference>
<evidence type="ECO:0008006" key="4">
    <source>
        <dbReference type="Google" id="ProtNLM"/>
    </source>
</evidence>
<dbReference type="PANTHER" id="PTHR37012">
    <property type="entry name" value="B-ZIP TRANSCRIPTION FACTOR (EUROFUNG)-RELATED"/>
    <property type="match status" value="1"/>
</dbReference>
<feature type="compositionally biased region" description="Polar residues" evidence="1">
    <location>
        <begin position="1"/>
        <end position="21"/>
    </location>
</feature>
<protein>
    <recommendedName>
        <fullName evidence="4">BZIP transcription factor</fullName>
    </recommendedName>
</protein>
<dbReference type="Gene3D" id="1.20.5.170">
    <property type="match status" value="1"/>
</dbReference>
<reference evidence="2 3" key="1">
    <citation type="journal article" date="2012" name="BMC Genomics">
        <title>Sequencing the genome of Marssonina brunnea reveals fungus-poplar co-evolution.</title>
        <authorList>
            <person name="Zhu S."/>
            <person name="Cao Y.-Z."/>
            <person name="Jiang C."/>
            <person name="Tan B.-Y."/>
            <person name="Wang Z."/>
            <person name="Feng S."/>
            <person name="Zhang L."/>
            <person name="Su X.-H."/>
            <person name="Brejova B."/>
            <person name="Vinar T."/>
            <person name="Xu M."/>
            <person name="Wang M.-X."/>
            <person name="Zhang S.-G."/>
            <person name="Huang M.-R."/>
            <person name="Wu R."/>
            <person name="Zhou Y."/>
        </authorList>
    </citation>
    <scope>NUCLEOTIDE SEQUENCE [LARGE SCALE GENOMIC DNA]</scope>
    <source>
        <strain evidence="2 3">MB_m1</strain>
    </source>
</reference>
<dbReference type="CDD" id="cd14688">
    <property type="entry name" value="bZIP_YAP"/>
    <property type="match status" value="1"/>
</dbReference>
<dbReference type="InterPro" id="IPR021833">
    <property type="entry name" value="DUF3425"/>
</dbReference>
<dbReference type="Pfam" id="PF11905">
    <property type="entry name" value="DUF3425"/>
    <property type="match status" value="1"/>
</dbReference>
<proteinExistence type="predicted"/>
<organism evidence="2 3">
    <name type="scientific">Marssonina brunnea f. sp. multigermtubi (strain MB_m1)</name>
    <name type="common">Marssonina leaf spot fungus</name>
    <dbReference type="NCBI Taxonomy" id="1072389"/>
    <lineage>
        <taxon>Eukaryota</taxon>
        <taxon>Fungi</taxon>
        <taxon>Dikarya</taxon>
        <taxon>Ascomycota</taxon>
        <taxon>Pezizomycotina</taxon>
        <taxon>Leotiomycetes</taxon>
        <taxon>Helotiales</taxon>
        <taxon>Drepanopezizaceae</taxon>
        <taxon>Drepanopeziza</taxon>
    </lineage>
</organism>
<sequence length="487" mass="54714">MASINTTVSMTSASTNSNSPIPTDVEEPRKKVAGSRGGKRSVTHLSKAQLARKRANDREAQRNIRQRTKEHIENLERKVKELEQGGRSGSIERVLKRNRELEDEVERLRSMVNGHHTPVIAAHADIPEILTPQKGSLEWMPESASGAWAHPVSHVSSLNPHAEIPASNAAYPTTTAQAYPATTTTTMGYNEEGAHQIYPPTESWGSPTHYAPPTQAIQKSAQAWSPVDSSFSQPSRFPDMQMTGFNEVVNQQNFSSPTCWQNQPSIYSFQMSTKLKSPVTYLDQLIFSVIQSHRHLHSTSALSGDELLGPALPSVHILFNQPGPAEKQPPDIVQVMEKYSAVIANRGFPLIPEKLASFLCMYRFIQFQILPTYETFQMLHEWQAPRPSQLKTLHPAWMDLPPWGKFRDKIIENQGKYDTPEFQHDYALGLSINFPMDPMKALIFDNGKIMISPVLNNHLSDINNVTMSKAFGDKYPEFRDCCRITEV</sequence>
<feature type="region of interest" description="Disordered" evidence="1">
    <location>
        <begin position="1"/>
        <end position="71"/>
    </location>
</feature>
<dbReference type="SUPFAM" id="SSF57959">
    <property type="entry name" value="Leucine zipper domain"/>
    <property type="match status" value="1"/>
</dbReference>
<feature type="compositionally biased region" description="Basic residues" evidence="1">
    <location>
        <begin position="31"/>
        <end position="42"/>
    </location>
</feature>
<dbReference type="eggNOG" id="ENOG502RZFH">
    <property type="taxonomic scope" value="Eukaryota"/>
</dbReference>
<dbReference type="EMBL" id="JH921428">
    <property type="protein sequence ID" value="EKD21793.1"/>
    <property type="molecule type" value="Genomic_DNA"/>
</dbReference>
<dbReference type="OMA" id="FLEYHPA"/>
<feature type="compositionally biased region" description="Basic and acidic residues" evidence="1">
    <location>
        <begin position="54"/>
        <end position="71"/>
    </location>
</feature>
<dbReference type="HOGENOM" id="CLU_020925_1_1_1"/>
<keyword evidence="3" id="KW-1185">Reference proteome</keyword>
<gene>
    <name evidence="2" type="ORF">MBM_00906</name>
</gene>
<dbReference type="OrthoDB" id="3535998at2759"/>
<dbReference type="Proteomes" id="UP000006753">
    <property type="component" value="Unassembled WGS sequence"/>
</dbReference>
<dbReference type="AlphaFoldDB" id="K1XMN7"/>
<dbReference type="KEGG" id="mbe:MBM_00906"/>
<evidence type="ECO:0000256" key="1">
    <source>
        <dbReference type="SAM" id="MobiDB-lite"/>
    </source>
</evidence>